<proteinExistence type="inferred from homology"/>
<feature type="transmembrane region" description="Helical" evidence="2">
    <location>
        <begin position="157"/>
        <end position="180"/>
    </location>
</feature>
<protein>
    <recommendedName>
        <fullName evidence="1">Cell division protein FtsX</fullName>
    </recommendedName>
</protein>
<organism evidence="4 5">
    <name type="scientific">Phnomibacter ginsenosidimutans</name>
    <dbReference type="NCBI Taxonomy" id="2676868"/>
    <lineage>
        <taxon>Bacteria</taxon>
        <taxon>Pseudomonadati</taxon>
        <taxon>Bacteroidota</taxon>
        <taxon>Chitinophagia</taxon>
        <taxon>Chitinophagales</taxon>
        <taxon>Chitinophagaceae</taxon>
        <taxon>Phnomibacter</taxon>
    </lineage>
</organism>
<gene>
    <name evidence="4" type="ORF">GLV81_15810</name>
</gene>
<dbReference type="Pfam" id="PF18075">
    <property type="entry name" value="FtsX_ECD"/>
    <property type="match status" value="1"/>
</dbReference>
<dbReference type="GO" id="GO:0016020">
    <property type="term" value="C:membrane"/>
    <property type="evidence" value="ECO:0007669"/>
    <property type="project" value="InterPro"/>
</dbReference>
<evidence type="ECO:0000313" key="5">
    <source>
        <dbReference type="Proteomes" id="UP000426027"/>
    </source>
</evidence>
<dbReference type="RefSeq" id="WP_157479732.1">
    <property type="nucleotide sequence ID" value="NZ_CP046566.1"/>
</dbReference>
<comment type="similarity">
    <text evidence="1">Belongs to the ABC-4 integral membrane protein family. FtsX subfamily.</text>
</comment>
<dbReference type="Proteomes" id="UP000426027">
    <property type="component" value="Chromosome"/>
</dbReference>
<evidence type="ECO:0000259" key="3">
    <source>
        <dbReference type="Pfam" id="PF18075"/>
    </source>
</evidence>
<keyword evidence="1" id="KW-0131">Cell cycle</keyword>
<feature type="domain" description="FtsX extracellular" evidence="3">
    <location>
        <begin position="51"/>
        <end position="143"/>
    </location>
</feature>
<dbReference type="PANTHER" id="PTHR47755:SF1">
    <property type="entry name" value="CELL DIVISION PROTEIN FTSX"/>
    <property type="match status" value="1"/>
</dbReference>
<sequence length="289" mass="31827">MSQVGKMGTRKGRTSYAMAIVGVSLVLILMGVLGWIGINYTKLADYFRESVPVQVFLRETTTDAEKDALVAQVKALPYIKAYTYKDKTTAMKEWQAMGNEDFTQFIDTNILPRSIEMNLKSQYVVADTLKKIEGIFKASPYVTDIKYPQNVVGNMTILSKIGFALLAVALVLAVVVIVLIDNTIRLAMFSNRFLIKTMQMVGATRGFIARPLNIRAIINGSIAGGIAIVVCGLILVTLEGWVPELKAVHDTGLLLLLALSLLVLGVAISLFSTHRSVVKYLKMKLDDLY</sequence>
<keyword evidence="2" id="KW-1133">Transmembrane helix</keyword>
<dbReference type="AlphaFoldDB" id="A0A6I6GG71"/>
<accession>A0A6I6GG71</accession>
<feature type="transmembrane region" description="Helical" evidence="2">
    <location>
        <begin position="16"/>
        <end position="38"/>
    </location>
</feature>
<keyword evidence="1" id="KW-1003">Cell membrane</keyword>
<dbReference type="InterPro" id="IPR004513">
    <property type="entry name" value="FtsX"/>
</dbReference>
<dbReference type="GO" id="GO:0051301">
    <property type="term" value="P:cell division"/>
    <property type="evidence" value="ECO:0007669"/>
    <property type="project" value="UniProtKB-KW"/>
</dbReference>
<feature type="transmembrane region" description="Helical" evidence="2">
    <location>
        <begin position="253"/>
        <end position="273"/>
    </location>
</feature>
<dbReference type="PANTHER" id="PTHR47755">
    <property type="entry name" value="CELL DIVISION PROTEIN FTSX"/>
    <property type="match status" value="1"/>
</dbReference>
<evidence type="ECO:0000313" key="4">
    <source>
        <dbReference type="EMBL" id="QGW29380.1"/>
    </source>
</evidence>
<evidence type="ECO:0000256" key="1">
    <source>
        <dbReference type="PIRNR" id="PIRNR003097"/>
    </source>
</evidence>
<keyword evidence="5" id="KW-1185">Reference proteome</keyword>
<dbReference type="InterPro" id="IPR040690">
    <property type="entry name" value="FtsX_ECD"/>
</dbReference>
<evidence type="ECO:0000256" key="2">
    <source>
        <dbReference type="SAM" id="Phobius"/>
    </source>
</evidence>
<dbReference type="PIRSF" id="PIRSF003097">
    <property type="entry name" value="FtsX"/>
    <property type="match status" value="1"/>
</dbReference>
<reference evidence="4 5" key="1">
    <citation type="submission" date="2019-11" db="EMBL/GenBank/DDBJ databases">
        <authorList>
            <person name="Im W.T."/>
        </authorList>
    </citation>
    <scope>NUCLEOTIDE SEQUENCE [LARGE SCALE GENOMIC DNA]</scope>
    <source>
        <strain evidence="4 5">SB-02</strain>
    </source>
</reference>
<name>A0A6I6GG71_9BACT</name>
<feature type="transmembrane region" description="Helical" evidence="2">
    <location>
        <begin position="216"/>
        <end position="238"/>
    </location>
</feature>
<dbReference type="EMBL" id="CP046566">
    <property type="protein sequence ID" value="QGW29380.1"/>
    <property type="molecule type" value="Genomic_DNA"/>
</dbReference>
<keyword evidence="1 2" id="KW-0472">Membrane</keyword>
<dbReference type="Gene3D" id="3.30.70.3040">
    <property type="match status" value="1"/>
</dbReference>
<keyword evidence="2" id="KW-0812">Transmembrane</keyword>
<keyword evidence="1" id="KW-0132">Cell division</keyword>
<dbReference type="KEGG" id="fls:GLV81_15810"/>